<organism evidence="2 3">
    <name type="scientific">Citricoccus parietis</name>
    <dbReference type="NCBI Taxonomy" id="592307"/>
    <lineage>
        <taxon>Bacteria</taxon>
        <taxon>Bacillati</taxon>
        <taxon>Actinomycetota</taxon>
        <taxon>Actinomycetes</taxon>
        <taxon>Micrococcales</taxon>
        <taxon>Micrococcaceae</taxon>
        <taxon>Citricoccus</taxon>
    </lineage>
</organism>
<gene>
    <name evidence="2" type="ORF">ACFFX0_29140</name>
</gene>
<dbReference type="EMBL" id="JBHMFI010000007">
    <property type="protein sequence ID" value="MFB9075031.1"/>
    <property type="molecule type" value="Genomic_DNA"/>
</dbReference>
<comment type="caution">
    <text evidence="2">The sequence shown here is derived from an EMBL/GenBank/DDBJ whole genome shotgun (WGS) entry which is preliminary data.</text>
</comment>
<feature type="compositionally biased region" description="Basic residues" evidence="1">
    <location>
        <begin position="158"/>
        <end position="172"/>
    </location>
</feature>
<keyword evidence="3" id="KW-1185">Reference proteome</keyword>
<feature type="region of interest" description="Disordered" evidence="1">
    <location>
        <begin position="49"/>
        <end position="172"/>
    </location>
</feature>
<proteinExistence type="predicted"/>
<accession>A0ABV5G7U6</accession>
<evidence type="ECO:0000256" key="1">
    <source>
        <dbReference type="SAM" id="MobiDB-lite"/>
    </source>
</evidence>
<evidence type="ECO:0000313" key="2">
    <source>
        <dbReference type="EMBL" id="MFB9075031.1"/>
    </source>
</evidence>
<feature type="non-terminal residue" evidence="2">
    <location>
        <position position="172"/>
    </location>
</feature>
<name>A0ABV5G7U6_9MICC</name>
<evidence type="ECO:0000313" key="3">
    <source>
        <dbReference type="Proteomes" id="UP001589575"/>
    </source>
</evidence>
<reference evidence="2 3" key="1">
    <citation type="submission" date="2024-09" db="EMBL/GenBank/DDBJ databases">
        <authorList>
            <person name="Sun Q."/>
            <person name="Mori K."/>
        </authorList>
    </citation>
    <scope>NUCLEOTIDE SEQUENCE [LARGE SCALE GENOMIC DNA]</scope>
    <source>
        <strain evidence="2 3">CCM 7609</strain>
    </source>
</reference>
<feature type="compositionally biased region" description="Basic and acidic residues" evidence="1">
    <location>
        <begin position="87"/>
        <end position="97"/>
    </location>
</feature>
<protein>
    <submittedName>
        <fullName evidence="2">Uncharacterized protein</fullName>
    </submittedName>
</protein>
<dbReference type="Proteomes" id="UP001589575">
    <property type="component" value="Unassembled WGS sequence"/>
</dbReference>
<sequence>MVVAVGLDEEPPVRALDSRRRPVEFGQQFGHRPHGRRHLPCTGVPGQQLHQVGAQRGGAAGLQPDDGLPRPHVRQQDRHGPAQLLLGRRELSGRDQRQPAAGLLTGRLPDHFYLTPGGVQHRQGSAGISGRERPRRSPPQHHLTTAGAGRRPVASADHRKRRPRQQRQRAPG</sequence>